<feature type="binding site" evidence="7">
    <location>
        <position position="549"/>
    </location>
    <ligand>
        <name>substrate</name>
    </ligand>
</feature>
<dbReference type="PANTHER" id="PTHR43053">
    <property type="entry name" value="GLYCOSIDASE FAMILY 31"/>
    <property type="match status" value="1"/>
</dbReference>
<dbReference type="PIRSF" id="PIRSF005536">
    <property type="entry name" value="Agal"/>
    <property type="match status" value="1"/>
</dbReference>
<evidence type="ECO:0000256" key="7">
    <source>
        <dbReference type="PIRSR" id="PIRSR005536-2"/>
    </source>
</evidence>
<feature type="active site" description="Nucleophile" evidence="6">
    <location>
        <position position="479"/>
    </location>
</feature>
<evidence type="ECO:0000313" key="11">
    <source>
        <dbReference type="Proteomes" id="UP001145094"/>
    </source>
</evidence>
<dbReference type="InterPro" id="IPR017853">
    <property type="entry name" value="GH"/>
</dbReference>
<sequence length="740" mass="85867">MPIIFHKNTKEFHLYNDEISYIFCILRNGQPGQIYYGRKIKDRESFQHLIEYSMRDMAPCTYKGDRTFSMEYLKQEYPSYGHGDMREPAYEILQEDGSRITEFTFEDYVILKGKRKLEGLPAVYTESDEEAETLEIYLRDRVMNTKIILSYTIFENLPVIIRNTRFVHEGESSIVLERAMSLNLDLPDDRYEMVELTGAWARERYVKTAPLHEGIQAIYSMRGHSSHQFNPFFALKRPETTEDAGEAIGISLVYSGNFLGQTAVDTFGVARAMIGIHPEGFSWTLKKGETFQTPEAVLVYSGEGLGKMSRTFHRLYRKRLARGYWRDRVRPVVINNWEATFMNFTEEKILKFAETARQLGVEMMVLDDGWFGHRDDDTSSLGDWYPDLKKLPQGIRGLAEKIENMGMKFGLWIEPEMVNKDSRLYEEHPDWVIRVPYREACHGRNQFVLDFSKEEVVDYIGDQISGILRNAPVSYIKWDMNRSISEAFSQGRKAEEQGKLFHRHILGVYRLYERLTSEFPEVLFESCASGGARFDPGMLYYAPQCWTSDNTDAVERLRIQYGTSFVYPLSSMGCHVSEAPNQQTFRNTPLSTRAETAYFGCFGYEMDLDTLTEEEKEEVKEQIQYYKRIRKLIMEGTFYRLISPFEGDEAAWIVVSEDKRHALAGYYRMRQPANAPLKRLTLKGLDENLCYKIKETGLEACGDELMRAGMAVSDYASGIREKKERQGDYQSRLFELTAQS</sequence>
<proteinExistence type="inferred from homology"/>
<dbReference type="Pfam" id="PF16874">
    <property type="entry name" value="Glyco_hydro_36C"/>
    <property type="match status" value="1"/>
</dbReference>
<dbReference type="InterPro" id="IPR031705">
    <property type="entry name" value="Glyco_hydro_36_C"/>
</dbReference>
<dbReference type="EC" id="3.2.1.22" evidence="2 5"/>
<dbReference type="Pfam" id="PF16875">
    <property type="entry name" value="Glyco_hydro_36N"/>
    <property type="match status" value="1"/>
</dbReference>
<dbReference type="InterPro" id="IPR013785">
    <property type="entry name" value="Aldolase_TIM"/>
</dbReference>
<protein>
    <recommendedName>
        <fullName evidence="2 5">Alpha-galactosidase</fullName>
        <ecNumber evidence="2 5">3.2.1.22</ecNumber>
    </recommendedName>
</protein>
<dbReference type="FunFam" id="3.20.20.70:FF:000118">
    <property type="entry name" value="Alpha-galactosidase"/>
    <property type="match status" value="1"/>
</dbReference>
<organism evidence="10 11">
    <name type="scientific">Sellimonas catena</name>
    <dbReference type="NCBI Taxonomy" id="2994035"/>
    <lineage>
        <taxon>Bacteria</taxon>
        <taxon>Bacillati</taxon>
        <taxon>Bacillota</taxon>
        <taxon>Clostridia</taxon>
        <taxon>Lachnospirales</taxon>
        <taxon>Lachnospiraceae</taxon>
        <taxon>Sellimonas</taxon>
    </lineage>
</organism>
<feature type="binding site" evidence="7">
    <location>
        <position position="527"/>
    </location>
    <ligand>
        <name>substrate</name>
    </ligand>
</feature>
<dbReference type="PANTHER" id="PTHR43053:SF3">
    <property type="entry name" value="ALPHA-GALACTOSIDASE C-RELATED"/>
    <property type="match status" value="1"/>
</dbReference>
<dbReference type="Gene3D" id="2.70.98.60">
    <property type="entry name" value="alpha-galactosidase from lactobacil brevis"/>
    <property type="match status" value="1"/>
</dbReference>
<evidence type="ECO:0000256" key="3">
    <source>
        <dbReference type="ARBA" id="ARBA00022801"/>
    </source>
</evidence>
<accession>A0A9W6CAM5</accession>
<evidence type="ECO:0000256" key="1">
    <source>
        <dbReference type="ARBA" id="ARBA00001255"/>
    </source>
</evidence>
<dbReference type="GO" id="GO:0016052">
    <property type="term" value="P:carbohydrate catabolic process"/>
    <property type="evidence" value="ECO:0007669"/>
    <property type="project" value="InterPro"/>
</dbReference>
<evidence type="ECO:0000256" key="6">
    <source>
        <dbReference type="PIRSR" id="PIRSR005536-1"/>
    </source>
</evidence>
<evidence type="ECO:0000313" key="10">
    <source>
        <dbReference type="EMBL" id="GLG88616.1"/>
    </source>
</evidence>
<feature type="domain" description="Glycosyl hydrolase family 36 C-terminal" evidence="8">
    <location>
        <begin position="649"/>
        <end position="736"/>
    </location>
</feature>
<dbReference type="SUPFAM" id="SSF51445">
    <property type="entry name" value="(Trans)glycosidases"/>
    <property type="match status" value="1"/>
</dbReference>
<evidence type="ECO:0000256" key="2">
    <source>
        <dbReference type="ARBA" id="ARBA00012755"/>
    </source>
</evidence>
<feature type="binding site" evidence="7">
    <location>
        <position position="444"/>
    </location>
    <ligand>
        <name>substrate</name>
    </ligand>
</feature>
<evidence type="ECO:0000259" key="9">
    <source>
        <dbReference type="Pfam" id="PF16875"/>
    </source>
</evidence>
<dbReference type="AlphaFoldDB" id="A0A9W6CAM5"/>
<dbReference type="InterPro" id="IPR000111">
    <property type="entry name" value="Glyco_hydro_27/36_CS"/>
</dbReference>
<evidence type="ECO:0000259" key="8">
    <source>
        <dbReference type="Pfam" id="PF16874"/>
    </source>
</evidence>
<comment type="caution">
    <text evidence="10">The sequence shown here is derived from an EMBL/GenBank/DDBJ whole genome shotgun (WGS) entry which is preliminary data.</text>
</comment>
<comment type="catalytic activity">
    <reaction evidence="1 5">
        <text>Hydrolysis of terminal, non-reducing alpha-D-galactose residues in alpha-D-galactosides, including galactose oligosaccharides, galactomannans and galactolipids.</text>
        <dbReference type="EC" id="3.2.1.22"/>
    </reaction>
</comment>
<dbReference type="InterPro" id="IPR038417">
    <property type="entry name" value="Alpga-gal_N_sf"/>
</dbReference>
<dbReference type="PRINTS" id="PR00743">
    <property type="entry name" value="GLHYDRLASE36"/>
</dbReference>
<dbReference type="InterPro" id="IPR050985">
    <property type="entry name" value="Alpha-glycosidase_related"/>
</dbReference>
<dbReference type="Gene3D" id="2.60.40.1180">
    <property type="entry name" value="Golgi alpha-mannosidase II"/>
    <property type="match status" value="1"/>
</dbReference>
<feature type="domain" description="Glycosyl hydrolase family 36 N-terminal" evidence="9">
    <location>
        <begin position="29"/>
        <end position="286"/>
    </location>
</feature>
<dbReference type="CDD" id="cd14791">
    <property type="entry name" value="GH36"/>
    <property type="match status" value="1"/>
</dbReference>
<feature type="active site" description="Proton donor" evidence="6">
    <location>
        <position position="549"/>
    </location>
</feature>
<evidence type="ECO:0000256" key="5">
    <source>
        <dbReference type="PIRNR" id="PIRNR005536"/>
    </source>
</evidence>
<gene>
    <name evidence="10" type="primary">galA_1</name>
    <name evidence="10" type="ORF">Selli2_00420</name>
</gene>
<reference evidence="10" key="3">
    <citation type="journal article" date="2023" name="Int. J. Syst. Evol. Microbiol.">
        <title>Sellimonas catena sp. nov., isolated from human faeces.</title>
        <authorList>
            <person name="Hisatomi A."/>
            <person name="Ohkuma M."/>
            <person name="Sakamoto M."/>
        </authorList>
    </citation>
    <scope>NUCLEOTIDE SEQUENCE</scope>
    <source>
        <strain evidence="10">18CBH55</strain>
    </source>
</reference>
<feature type="binding site" evidence="7">
    <location>
        <begin position="367"/>
        <end position="368"/>
    </location>
    <ligand>
        <name>substrate</name>
    </ligand>
</feature>
<dbReference type="Pfam" id="PF02065">
    <property type="entry name" value="Melibiase"/>
    <property type="match status" value="1"/>
</dbReference>
<dbReference type="Proteomes" id="UP001145094">
    <property type="component" value="Unassembled WGS sequence"/>
</dbReference>
<dbReference type="InterPro" id="IPR002252">
    <property type="entry name" value="Glyco_hydro_36"/>
</dbReference>
<feature type="binding site" evidence="7">
    <location>
        <position position="200"/>
    </location>
    <ligand>
        <name>substrate</name>
    </ligand>
</feature>
<dbReference type="InterPro" id="IPR031704">
    <property type="entry name" value="Glyco_hydro_36_N"/>
</dbReference>
<reference evidence="10" key="1">
    <citation type="submission" date="2022-11" db="EMBL/GenBank/DDBJ databases">
        <title>Draft genome sequence of Sellimonas catena strain 18CBH55.</title>
        <authorList>
            <person name="Atsushi H."/>
            <person name="Moriya O."/>
            <person name="Mitsuo S."/>
        </authorList>
    </citation>
    <scope>NUCLEOTIDE SEQUENCE</scope>
    <source>
        <strain evidence="10">18CBH55</strain>
    </source>
</reference>
<evidence type="ECO:0000256" key="4">
    <source>
        <dbReference type="ARBA" id="ARBA00023295"/>
    </source>
</evidence>
<dbReference type="InterPro" id="IPR013780">
    <property type="entry name" value="Glyco_hydro_b"/>
</dbReference>
<dbReference type="GO" id="GO:0004557">
    <property type="term" value="F:alpha-galactosidase activity"/>
    <property type="evidence" value="ECO:0007669"/>
    <property type="project" value="UniProtKB-UniRule"/>
</dbReference>
<dbReference type="EMBL" id="BSCH01000001">
    <property type="protein sequence ID" value="GLG88616.1"/>
    <property type="molecule type" value="Genomic_DNA"/>
</dbReference>
<dbReference type="Gene3D" id="3.20.20.70">
    <property type="entry name" value="Aldolase class I"/>
    <property type="match status" value="1"/>
</dbReference>
<comment type="similarity">
    <text evidence="5">Belongs to the glycosyl hydrolase.</text>
</comment>
<dbReference type="RefSeq" id="WP_281844170.1">
    <property type="nucleotide sequence ID" value="NZ_BSCH01000001.1"/>
</dbReference>
<feature type="binding site" evidence="7">
    <location>
        <begin position="477"/>
        <end position="481"/>
    </location>
    <ligand>
        <name>substrate</name>
    </ligand>
</feature>
<keyword evidence="4 5" id="KW-0326">Glycosidase</keyword>
<reference evidence="10" key="2">
    <citation type="submission" date="2022-11" db="EMBL/GenBank/DDBJ databases">
        <title>Draft genome sequence of Sellimonas catena strain 18CBH55.</title>
        <authorList>
            <person name="Hisatomi A."/>
            <person name="Ohkuma M."/>
            <person name="Sakamoto M."/>
        </authorList>
    </citation>
    <scope>NUCLEOTIDE SEQUENCE</scope>
    <source>
        <strain evidence="10">18CBH55</strain>
    </source>
</reference>
<keyword evidence="3 5" id="KW-0378">Hydrolase</keyword>
<dbReference type="PROSITE" id="PS00512">
    <property type="entry name" value="ALPHA_GALACTOSIDASE"/>
    <property type="match status" value="1"/>
</dbReference>
<name>A0A9W6CAM5_9FIRM</name>